<keyword evidence="13" id="KW-0378">Hydrolase</keyword>
<evidence type="ECO:0000256" key="9">
    <source>
        <dbReference type="ARBA" id="ARBA00023136"/>
    </source>
</evidence>
<protein>
    <recommendedName>
        <fullName evidence="12">ATP synthase gamma chain</fullName>
    </recommendedName>
    <alternativeName>
        <fullName evidence="12">ATP synthase F1 sector gamma subunit</fullName>
    </alternativeName>
    <alternativeName>
        <fullName evidence="12">F-ATPase gamma subunit</fullName>
    </alternativeName>
</protein>
<evidence type="ECO:0000256" key="7">
    <source>
        <dbReference type="ARBA" id="ARBA00022781"/>
    </source>
</evidence>
<dbReference type="NCBIfam" id="TIGR01146">
    <property type="entry name" value="ATPsyn_F1gamma"/>
    <property type="match status" value="1"/>
</dbReference>
<dbReference type="GO" id="GO:0042777">
    <property type="term" value="P:proton motive force-driven plasma membrane ATP synthesis"/>
    <property type="evidence" value="ECO:0007669"/>
    <property type="project" value="UniProtKB-UniRule"/>
</dbReference>
<comment type="subcellular location">
    <subcellularLocation>
        <location evidence="12">Cell membrane</location>
        <topology evidence="12">Peripheral membrane protein</topology>
    </subcellularLocation>
    <subcellularLocation>
        <location evidence="2">Membrane</location>
        <topology evidence="2">Peripheral membrane protein</topology>
    </subcellularLocation>
</comment>
<dbReference type="InterPro" id="IPR035968">
    <property type="entry name" value="ATP_synth_F1_ATPase_gsu"/>
</dbReference>
<dbReference type="GO" id="GO:0016787">
    <property type="term" value="F:hydrolase activity"/>
    <property type="evidence" value="ECO:0007669"/>
    <property type="project" value="UniProtKB-KW"/>
</dbReference>
<dbReference type="OrthoDB" id="9812769at2"/>
<dbReference type="EMBL" id="PTQZ01000011">
    <property type="protein sequence ID" value="PQA51101.1"/>
    <property type="molecule type" value="Genomic_DNA"/>
</dbReference>
<dbReference type="Gene3D" id="3.40.1380.10">
    <property type="match status" value="1"/>
</dbReference>
<sequence length="289" mass="31875">MASLKEIRVKVASIKSTQKITKAMQLVAASKMRKAQERMAAGKPYAQKIRQVVAHVAHATPEYKHAYLVERPVKRVGYIVVSSDRGLCGGLNINLFKQVVSSVRAYREQGVEAEFCLIGTKATTFFKNVGGKVVAAKTHMGDQPSLEALIGSIKVMLDHFDEGRIDRLYLVSNEFVNTMTQKPTLQQLLPLDASGDDGIGERNYNWDYLYEPEAKPLLDALLVRFIESQVYQGVVENVACEMAARMVAMKAATDNAGELIRNLQLVYNKLRQAAITQEISEIVGGAAAV</sequence>
<keyword evidence="9 12" id="KW-0472">Membrane</keyword>
<evidence type="ECO:0000256" key="5">
    <source>
        <dbReference type="ARBA" id="ARBA00022448"/>
    </source>
</evidence>
<dbReference type="NCBIfam" id="NF004144">
    <property type="entry name" value="PRK05621.1-1"/>
    <property type="match status" value="1"/>
</dbReference>
<dbReference type="FunFam" id="1.10.287.80:FF:000005">
    <property type="entry name" value="ATP synthase gamma chain"/>
    <property type="match status" value="1"/>
</dbReference>
<dbReference type="RefSeq" id="WP_105191077.1">
    <property type="nucleotide sequence ID" value="NZ_PTQZ01000011.1"/>
</dbReference>
<keyword evidence="7 12" id="KW-0375">Hydrogen ion transport</keyword>
<evidence type="ECO:0000256" key="1">
    <source>
        <dbReference type="ARBA" id="ARBA00003456"/>
    </source>
</evidence>
<keyword evidence="14" id="KW-1185">Reference proteome</keyword>
<keyword evidence="5 12" id="KW-0813">Transport</keyword>
<dbReference type="GO" id="GO:0046933">
    <property type="term" value="F:proton-transporting ATP synthase activity, rotational mechanism"/>
    <property type="evidence" value="ECO:0007669"/>
    <property type="project" value="UniProtKB-UniRule"/>
</dbReference>
<dbReference type="Gene3D" id="1.10.287.80">
    <property type="entry name" value="ATP synthase, gamma subunit, helix hairpin domain"/>
    <property type="match status" value="2"/>
</dbReference>
<keyword evidence="6 12" id="KW-1003">Cell membrane</keyword>
<comment type="subunit">
    <text evidence="4 12">F-type ATPases have 2 components, CF(1) - the catalytic core - and CF(0) - the membrane proton channel. CF(1) has five subunits: alpha(3), beta(3), gamma(1), delta(1), epsilon(1). CF(0) has three main subunits: a, b and c.</text>
</comment>
<dbReference type="PANTHER" id="PTHR11693:SF22">
    <property type="entry name" value="ATP SYNTHASE SUBUNIT GAMMA, MITOCHONDRIAL"/>
    <property type="match status" value="1"/>
</dbReference>
<evidence type="ECO:0000313" key="13">
    <source>
        <dbReference type="EMBL" id="PQA51101.1"/>
    </source>
</evidence>
<evidence type="ECO:0000256" key="2">
    <source>
        <dbReference type="ARBA" id="ARBA00004170"/>
    </source>
</evidence>
<dbReference type="PROSITE" id="PS00153">
    <property type="entry name" value="ATPASE_GAMMA"/>
    <property type="match status" value="1"/>
</dbReference>
<dbReference type="CDD" id="cd12151">
    <property type="entry name" value="F1-ATPase_gamma"/>
    <property type="match status" value="1"/>
</dbReference>
<accession>A0A2P6AV07</accession>
<keyword evidence="11 12" id="KW-0066">ATP synthesis</keyword>
<evidence type="ECO:0000313" key="14">
    <source>
        <dbReference type="Proteomes" id="UP000243900"/>
    </source>
</evidence>
<organism evidence="13 14">
    <name type="scientific">Amnimonas aquatica</name>
    <dbReference type="NCBI Taxonomy" id="2094561"/>
    <lineage>
        <taxon>Bacteria</taxon>
        <taxon>Pseudomonadati</taxon>
        <taxon>Pseudomonadota</taxon>
        <taxon>Gammaproteobacteria</taxon>
        <taxon>Moraxellales</taxon>
        <taxon>Moraxellaceae</taxon>
        <taxon>Amnimonas</taxon>
    </lineage>
</organism>
<dbReference type="GO" id="GO:0045259">
    <property type="term" value="C:proton-transporting ATP synthase complex"/>
    <property type="evidence" value="ECO:0007669"/>
    <property type="project" value="UniProtKB-KW"/>
</dbReference>
<comment type="function">
    <text evidence="1 12">Produces ATP from ADP in the presence of a proton gradient across the membrane. The gamma chain is believed to be important in regulating ATPase activity and the flow of protons through the CF(0) complex.</text>
</comment>
<evidence type="ECO:0000256" key="4">
    <source>
        <dbReference type="ARBA" id="ARBA00011648"/>
    </source>
</evidence>
<evidence type="ECO:0000256" key="11">
    <source>
        <dbReference type="ARBA" id="ARBA00023310"/>
    </source>
</evidence>
<dbReference type="Proteomes" id="UP000243900">
    <property type="component" value="Unassembled WGS sequence"/>
</dbReference>
<dbReference type="AlphaFoldDB" id="A0A2P6AV07"/>
<dbReference type="GO" id="GO:0005524">
    <property type="term" value="F:ATP binding"/>
    <property type="evidence" value="ECO:0007669"/>
    <property type="project" value="UniProtKB-UniRule"/>
</dbReference>
<gene>
    <name evidence="12" type="primary">atpG</name>
    <name evidence="13" type="ORF">C5O18_01285</name>
</gene>
<dbReference type="GO" id="GO:0005886">
    <property type="term" value="C:plasma membrane"/>
    <property type="evidence" value="ECO:0007669"/>
    <property type="project" value="UniProtKB-SubCell"/>
</dbReference>
<comment type="caution">
    <text evidence="13">The sequence shown here is derived from an EMBL/GenBank/DDBJ whole genome shotgun (WGS) entry which is preliminary data.</text>
</comment>
<dbReference type="InterPro" id="IPR023632">
    <property type="entry name" value="ATP_synth_F1_gsu_CS"/>
</dbReference>
<name>A0A2P6AV07_9GAMM</name>
<keyword evidence="10 12" id="KW-0139">CF(1)</keyword>
<dbReference type="PANTHER" id="PTHR11693">
    <property type="entry name" value="ATP SYNTHASE GAMMA CHAIN"/>
    <property type="match status" value="1"/>
</dbReference>
<reference evidence="14" key="1">
    <citation type="submission" date="2018-02" db="EMBL/GenBank/DDBJ databases">
        <title>Genome sequencing of Solimonas sp. HR-BB.</title>
        <authorList>
            <person name="Lee Y."/>
            <person name="Jeon C.O."/>
        </authorList>
    </citation>
    <scope>NUCLEOTIDE SEQUENCE [LARGE SCALE GENOMIC DNA]</scope>
    <source>
        <strain evidence="14">HR-E</strain>
    </source>
</reference>
<keyword evidence="8 12" id="KW-0406">Ion transport</keyword>
<evidence type="ECO:0000256" key="12">
    <source>
        <dbReference type="HAMAP-Rule" id="MF_00815"/>
    </source>
</evidence>
<dbReference type="HAMAP" id="MF_00815">
    <property type="entry name" value="ATP_synth_gamma_bact"/>
    <property type="match status" value="1"/>
</dbReference>
<dbReference type="SUPFAM" id="SSF52943">
    <property type="entry name" value="ATP synthase (F1-ATPase), gamma subunit"/>
    <property type="match status" value="1"/>
</dbReference>
<evidence type="ECO:0000256" key="10">
    <source>
        <dbReference type="ARBA" id="ARBA00023196"/>
    </source>
</evidence>
<comment type="similarity">
    <text evidence="3 12">Belongs to the ATPase gamma chain family.</text>
</comment>
<evidence type="ECO:0000256" key="8">
    <source>
        <dbReference type="ARBA" id="ARBA00023065"/>
    </source>
</evidence>
<evidence type="ECO:0000256" key="3">
    <source>
        <dbReference type="ARBA" id="ARBA00007681"/>
    </source>
</evidence>
<evidence type="ECO:0000256" key="6">
    <source>
        <dbReference type="ARBA" id="ARBA00022475"/>
    </source>
</evidence>
<dbReference type="PRINTS" id="PR00126">
    <property type="entry name" value="ATPASEGAMMA"/>
</dbReference>
<dbReference type="InterPro" id="IPR000131">
    <property type="entry name" value="ATP_synth_F1_gsu"/>
</dbReference>
<proteinExistence type="inferred from homology"/>
<dbReference type="Pfam" id="PF00231">
    <property type="entry name" value="ATP-synt"/>
    <property type="match status" value="1"/>
</dbReference>